<evidence type="ECO:0000313" key="5">
    <source>
        <dbReference type="Proteomes" id="UP001279660"/>
    </source>
</evidence>
<dbReference type="PROSITE" id="PS00086">
    <property type="entry name" value="CYTOCHROME_P450"/>
    <property type="match status" value="1"/>
</dbReference>
<feature type="binding site" evidence="6">
    <location>
        <position position="109"/>
    </location>
    <ligand>
        <name>heme b</name>
        <dbReference type="ChEBI" id="CHEBI:60344"/>
    </ligand>
</feature>
<keyword evidence="2 6" id="KW-0408">Iron</keyword>
<accession>A0A9Y2YAH0</accession>
<dbReference type="PANTHER" id="PTHR46696">
    <property type="entry name" value="P450, PUTATIVE (EUROFUNG)-RELATED"/>
    <property type="match status" value="1"/>
</dbReference>
<keyword evidence="6" id="KW-0002">3D-structure</keyword>
<dbReference type="CDD" id="cd11035">
    <property type="entry name" value="P450cam-like"/>
    <property type="match status" value="1"/>
</dbReference>
<dbReference type="GO" id="GO:0016705">
    <property type="term" value="F:oxidoreductase activity, acting on paired donors, with incorporation or reduction of molecular oxygen"/>
    <property type="evidence" value="ECO:0007669"/>
    <property type="project" value="InterPro"/>
</dbReference>
<keyword evidence="2" id="KW-0503">Monooxygenase</keyword>
<sequence length="409" mass="45793">MSAAEEIHTPRPAHVPADRVVELDMYNPQGIEKGYLEAWTSLQTADLPSMVWTPLNGGHWIATRGELIQDIYCDPDHFSSHVIFIPKAAGEKYAMVPSKMDPPEHRPYREVVDKGLNLRAIREREPAVRAHAIALIEAFADKGHCDFVEEFSGEFPIRVFMMMADLPMEDSPKLRAFAAGMTRPEGNTPTEMADALDRANRSFFDYVSPIIDARMGGDGTDILTLSINSQVNGAPMEREKLLGMVSLLLLAGLDTVTNFLNMTMDYLGRHPDKVRELTENPTEIRRGVEELFRRFPLVAAARMVAHDVERDGVELKQGEMVLLPTALHGLDPRVNADPWEVDFQRKRPAHSTFGNGPHRCAGLHLARLETTVMLEEWLKRIPTFRVVPGTGPTYHSGVVASVDGVRLEW</sequence>
<dbReference type="Gene3D" id="1.10.630.10">
    <property type="entry name" value="Cytochrome P450"/>
    <property type="match status" value="1"/>
</dbReference>
<dbReference type="InterPro" id="IPR036396">
    <property type="entry name" value="Cyt_P450_sf"/>
</dbReference>
<dbReference type="InterPro" id="IPR017972">
    <property type="entry name" value="Cyt_P450_CS"/>
</dbReference>
<reference evidence="6" key="1">
    <citation type="journal article" date="2022" name="Int. J. Mol. Sci.">
        <title>Crystal Structure and Biochemical Analysis of a Cytochrome P450 CYP101D5 from &lt;i&gt;Sphingomonas echinoides&lt;/i&gt;.</title>
        <authorList>
            <person name="Subedi P."/>
            <person name="Do H."/>
            <person name="Lee J.H."/>
            <person name="Oh T.J."/>
        </authorList>
    </citation>
    <scope>X-RAY CRYSTALLOGRAPHY (3.20 ANGSTROMS) IN COMPLEX WITH HEME B</scope>
</reference>
<proteinExistence type="evidence at protein level"/>
<dbReference type="GO" id="GO:0005506">
    <property type="term" value="F:iron ion binding"/>
    <property type="evidence" value="ECO:0007669"/>
    <property type="project" value="InterPro"/>
</dbReference>
<gene>
    <name evidence="3" type="ORF">SIL82_12605</name>
</gene>
<dbReference type="SMR" id="A0A9Y2YAH0"/>
<dbReference type="Pfam" id="PF00067">
    <property type="entry name" value="p450"/>
    <property type="match status" value="1"/>
</dbReference>
<feature type="binding site" evidence="6">
    <location>
        <position position="105"/>
    </location>
    <ligand>
        <name>heme b</name>
        <dbReference type="ChEBI" id="CHEBI:60344"/>
    </ligand>
</feature>
<name>A0A9Y2YAH0_9SPHN</name>
<evidence type="ECO:0007829" key="6">
    <source>
        <dbReference type="PDB" id="8GTL"/>
    </source>
</evidence>
<dbReference type="Proteomes" id="UP001279660">
    <property type="component" value="Unassembled WGS sequence"/>
</dbReference>
<reference evidence="3 5" key="2">
    <citation type="submission" date="2023-11" db="EMBL/GenBank/DDBJ databases">
        <title>MicrobeMod: A computational toolkit for identifying prokaryotic methylation and restriction-modification with nanopore sequencing.</title>
        <authorList>
            <person name="Crits-Christoph A."/>
            <person name="Kang S.C."/>
            <person name="Lee H."/>
            <person name="Ostrov N."/>
        </authorList>
    </citation>
    <scope>NUCLEOTIDE SEQUENCE [LARGE SCALE GENOMIC DNA]</scope>
    <source>
        <strain evidence="3 5">ATCC 14820</strain>
    </source>
</reference>
<dbReference type="EMBL" id="JAWXXV010000001">
    <property type="protein sequence ID" value="MDX5985103.1"/>
    <property type="molecule type" value="Genomic_DNA"/>
</dbReference>
<dbReference type="GO" id="GO:0020037">
    <property type="term" value="F:heme binding"/>
    <property type="evidence" value="ECO:0007669"/>
    <property type="project" value="InterPro"/>
</dbReference>
<dbReference type="SUPFAM" id="SSF48264">
    <property type="entry name" value="Cytochrome P450"/>
    <property type="match status" value="1"/>
</dbReference>
<evidence type="ECO:0000313" key="3">
    <source>
        <dbReference type="EMBL" id="MDX5985103.1"/>
    </source>
</evidence>
<dbReference type="PDB" id="8GTL">
    <property type="method" value="X-ray"/>
    <property type="resolution" value="3.20 A"/>
    <property type="chains" value="A/B=1-409"/>
</dbReference>
<dbReference type="RefSeq" id="WP_010402425.1">
    <property type="nucleotide sequence ID" value="NZ_JAWXXV010000001.1"/>
</dbReference>
<evidence type="ECO:0000256" key="1">
    <source>
        <dbReference type="ARBA" id="ARBA00010617"/>
    </source>
</evidence>
<dbReference type="PANTHER" id="PTHR46696:SF6">
    <property type="entry name" value="P450, PUTATIVE (EUROFUNG)-RELATED"/>
    <property type="match status" value="1"/>
</dbReference>
<dbReference type="InterPro" id="IPR001128">
    <property type="entry name" value="Cyt_P450"/>
</dbReference>
<keyword evidence="2 6" id="KW-0349">Heme</keyword>
<evidence type="ECO:0000256" key="2">
    <source>
        <dbReference type="RuleBase" id="RU000461"/>
    </source>
</evidence>
<comment type="similarity">
    <text evidence="1 2">Belongs to the cytochrome P450 family.</text>
</comment>
<protein>
    <submittedName>
        <fullName evidence="3 4">Cytochrome P450</fullName>
    </submittedName>
</protein>
<keyword evidence="2 6" id="KW-0479">Metal-binding</keyword>
<organism evidence="4">
    <name type="scientific">Sphingomonas echinoides</name>
    <dbReference type="NCBI Taxonomy" id="59803"/>
    <lineage>
        <taxon>Bacteria</taxon>
        <taxon>Pseudomonadati</taxon>
        <taxon>Pseudomonadota</taxon>
        <taxon>Alphaproteobacteria</taxon>
        <taxon>Sphingomonadales</taxon>
        <taxon>Sphingomonadaceae</taxon>
        <taxon>Sphingomonas</taxon>
    </lineage>
</organism>
<keyword evidence="5" id="KW-1185">Reference proteome</keyword>
<keyword evidence="2" id="KW-0560">Oxidoreductase</keyword>
<dbReference type="AlphaFoldDB" id="A0A9Y2YAH0"/>
<evidence type="ECO:0000313" key="4">
    <source>
        <dbReference type="PDB" id="8GTL"/>
    </source>
</evidence>
<feature type="binding site" evidence="6">
    <location>
        <position position="302"/>
    </location>
    <ligand>
        <name>heme b</name>
        <dbReference type="ChEBI" id="CHEBI:60344"/>
    </ligand>
</feature>
<dbReference type="PRINTS" id="PR00359">
    <property type="entry name" value="BP450"/>
</dbReference>
<dbReference type="InterPro" id="IPR002397">
    <property type="entry name" value="Cyt_P450_B"/>
</dbReference>
<dbReference type="GO" id="GO:0004497">
    <property type="term" value="F:monooxygenase activity"/>
    <property type="evidence" value="ECO:0007669"/>
    <property type="project" value="UniProtKB-KW"/>
</dbReference>